<reference evidence="4" key="2">
    <citation type="submission" date="2022-06" db="EMBL/GenBank/DDBJ databases">
        <authorList>
            <person name="Holder M.E."/>
            <person name="Ajami N.J."/>
            <person name="Petrosino J.F."/>
        </authorList>
    </citation>
    <scope>NUCLEOTIDE SEQUENCE</scope>
    <source>
        <strain evidence="4">RMA 8861</strain>
    </source>
</reference>
<proteinExistence type="predicted"/>
<organism evidence="3 5">
    <name type="scientific">Clostridium septicum</name>
    <dbReference type="NCBI Taxonomy" id="1504"/>
    <lineage>
        <taxon>Bacteria</taxon>
        <taxon>Bacillati</taxon>
        <taxon>Bacillota</taxon>
        <taxon>Clostridia</taxon>
        <taxon>Eubacteriales</taxon>
        <taxon>Clostridiaceae</taxon>
        <taxon>Clostridium</taxon>
    </lineage>
</organism>
<reference evidence="3 5" key="1">
    <citation type="submission" date="2017-09" db="EMBL/GenBank/DDBJ databases">
        <authorList>
            <person name="Thomas P."/>
            <person name="Seyboldt C."/>
        </authorList>
    </citation>
    <scope>NUCLEOTIDE SEQUENCE [LARGE SCALE GENOMIC DNA]</scope>
    <source>
        <strain evidence="3 5">DSM 7534</strain>
    </source>
</reference>
<dbReference type="SUPFAM" id="SSF63825">
    <property type="entry name" value="YWTD domain"/>
    <property type="match status" value="1"/>
</dbReference>
<keyword evidence="1" id="KW-0732">Signal</keyword>
<feature type="chain" id="PRO_5040353361" evidence="1">
    <location>
        <begin position="22"/>
        <end position="330"/>
    </location>
</feature>
<feature type="signal peptide" evidence="1">
    <location>
        <begin position="1"/>
        <end position="21"/>
    </location>
</feature>
<sequence length="330" mass="37321">MLKKAIPLVLLSSFFLTACSAAEKAKNETKDKNNKIEISQPTTPPNSNLTLVDKSITYSPYLNLGNLIFFPDKENNNKLSTTEKSTSNSYVLNDNIKDTFNYPVESLITIDNSIYFSNTSDNNSLYKLDYQRNEFTKVNNNSVYNLTSQSKELYYINRTDNNKLYHYNLANSTSYSLSDDSCGKFIINGNSILYQNLSDGAKLYSISIDGNNRKKLTDNSVDSFTVYSGQILFINSDENNSLYKLDVKSERTNKIASINGTELKNSNNKLYFINIASGNNLCSLSVDLNKNEAKASQITTDSINQYYLNDNEIFLDKTLDVNKTYVIKQN</sequence>
<dbReference type="PROSITE" id="PS51257">
    <property type="entry name" value="PROKAR_LIPOPROTEIN"/>
    <property type="match status" value="1"/>
</dbReference>
<evidence type="ECO:0000259" key="2">
    <source>
        <dbReference type="Pfam" id="PF16472"/>
    </source>
</evidence>
<dbReference type="EMBL" id="CP023671">
    <property type="protein sequence ID" value="AYE34492.1"/>
    <property type="molecule type" value="Genomic_DNA"/>
</dbReference>
<evidence type="ECO:0000313" key="6">
    <source>
        <dbReference type="Proteomes" id="UP001055437"/>
    </source>
</evidence>
<name>A0A9N7JMQ3_CLOSE</name>
<gene>
    <name evidence="3" type="ORF">CP523_08685</name>
    <name evidence="4" type="ORF">NH397_01020</name>
</gene>
<dbReference type="RefSeq" id="WP_083089401.1">
    <property type="nucleotide sequence ID" value="NZ_CABMIZ010000006.1"/>
</dbReference>
<evidence type="ECO:0000313" key="5">
    <source>
        <dbReference type="Proteomes" id="UP000280586"/>
    </source>
</evidence>
<evidence type="ECO:0000256" key="1">
    <source>
        <dbReference type="SAM" id="SignalP"/>
    </source>
</evidence>
<dbReference type="InterPro" id="IPR032485">
    <property type="entry name" value="LRP1-like_beta_prop"/>
</dbReference>
<protein>
    <submittedName>
        <fullName evidence="3">DUF5050 domain-containing protein</fullName>
    </submittedName>
</protein>
<dbReference type="EMBL" id="CP099799">
    <property type="protein sequence ID" value="USS01084.1"/>
    <property type="molecule type" value="Genomic_DNA"/>
</dbReference>
<dbReference type="KEGG" id="csep:CP523_08685"/>
<keyword evidence="6" id="KW-1185">Reference proteome</keyword>
<evidence type="ECO:0000313" key="3">
    <source>
        <dbReference type="EMBL" id="AYE34492.1"/>
    </source>
</evidence>
<dbReference type="Pfam" id="PF16472">
    <property type="entry name" value="DUF5050"/>
    <property type="match status" value="1"/>
</dbReference>
<dbReference type="AlphaFoldDB" id="A0A9N7JMQ3"/>
<dbReference type="Proteomes" id="UP000280586">
    <property type="component" value="Chromosome"/>
</dbReference>
<evidence type="ECO:0000313" key="4">
    <source>
        <dbReference type="EMBL" id="USS01084.1"/>
    </source>
</evidence>
<dbReference type="OrthoDB" id="1931397at2"/>
<dbReference type="Proteomes" id="UP001055437">
    <property type="component" value="Chromosome"/>
</dbReference>
<feature type="domain" description="Prolow-density lipoprotein receptor-related protein 1-like beta-propeller" evidence="2">
    <location>
        <begin position="108"/>
        <end position="328"/>
    </location>
</feature>
<accession>A0A9N7JMQ3</accession>
<dbReference type="GeneID" id="303560749"/>